<comment type="similarity">
    <text evidence="1">Belongs to the ATP-dependent AMP-binding enzyme family.</text>
</comment>
<dbReference type="PANTHER" id="PTHR43201">
    <property type="entry name" value="ACYL-COA SYNTHETASE"/>
    <property type="match status" value="1"/>
</dbReference>
<evidence type="ECO:0000259" key="2">
    <source>
        <dbReference type="Pfam" id="PF00501"/>
    </source>
</evidence>
<sequence length="504" mass="54133">MTNLYQHFRAGWSDPARPLMHTDDGRTVTYGDLDGFTAAFGAALTAAGVKKGDRVAVQVEKTPEAVLLYLACQRVGAVYLPLNTAYTLSELEYFLSDAEPVAMVCRPKDEGDIADLCRRLGVPNVFTLGTGEGSLLDAVGNADAGAFADEKVAEDDLAAILYTSGTTGRSKGAMLTRRGLQSNAEALADAWRFTPDDVLLHALPIFHIHGLFVAINTVLASGASMIFQARFDPTAVIGALPRATAMMGVPTFYVRLLAEDGFTRDVAGHMRLFVSGSAPLLEETFRAFEARTGHRILERYGMTETGMNTSNPYDGDRRPGTVGFPLPGVSVRVAAEDGTVLGRDEVGVLEVKGPNVFAGYWRMPEKTAEEFRPDGWFITGDVGKIDADGYVHIVGRSKDMIISGGYNVYPKEIETVIDDMDGIGESAVIGVPHSDFGEGVVAVVVPESGGQAPAEADIIAAARKHLAGYKAPKKVFFVDALPRNTMGKVQKAELRKRFAGAFDR</sequence>
<gene>
    <name evidence="4" type="ORF">C882_0336</name>
</gene>
<dbReference type="OrthoDB" id="9803968at2"/>
<name>K9GXL1_9PROT</name>
<dbReference type="eggNOG" id="COG0318">
    <property type="taxonomic scope" value="Bacteria"/>
</dbReference>
<protein>
    <submittedName>
        <fullName evidence="4">Long-chain-fatty-acid--CoA ligase</fullName>
    </submittedName>
</protein>
<dbReference type="InterPro" id="IPR045851">
    <property type="entry name" value="AMP-bd_C_sf"/>
</dbReference>
<reference evidence="4 5" key="1">
    <citation type="journal article" date="2013" name="Genome Announc.">
        <title>Draft Genome Sequence of an Alphaproteobacterium, Caenispirillum salinarum AK4(T), Isolated from a Solar Saltern.</title>
        <authorList>
            <person name="Khatri I."/>
            <person name="Singh A."/>
            <person name="Korpole S."/>
            <person name="Pinnaka A.K."/>
            <person name="Subramanian S."/>
        </authorList>
    </citation>
    <scope>NUCLEOTIDE SEQUENCE [LARGE SCALE GENOMIC DNA]</scope>
    <source>
        <strain evidence="4 5">AK4</strain>
    </source>
</reference>
<accession>K9GXL1</accession>
<dbReference type="Gene3D" id="3.40.50.12780">
    <property type="entry name" value="N-terminal domain of ligase-like"/>
    <property type="match status" value="1"/>
</dbReference>
<dbReference type="InterPro" id="IPR042099">
    <property type="entry name" value="ANL_N_sf"/>
</dbReference>
<feature type="domain" description="AMP-binding enzyme C-terminal" evidence="3">
    <location>
        <begin position="412"/>
        <end position="488"/>
    </location>
</feature>
<dbReference type="InterPro" id="IPR000873">
    <property type="entry name" value="AMP-dep_synth/lig_dom"/>
</dbReference>
<dbReference type="SUPFAM" id="SSF56801">
    <property type="entry name" value="Acetyl-CoA synthetase-like"/>
    <property type="match status" value="1"/>
</dbReference>
<evidence type="ECO:0000259" key="3">
    <source>
        <dbReference type="Pfam" id="PF13193"/>
    </source>
</evidence>
<dbReference type="PATRIC" id="fig|1238182.3.peg.2551"/>
<evidence type="ECO:0000313" key="4">
    <source>
        <dbReference type="EMBL" id="EKV29514.1"/>
    </source>
</evidence>
<dbReference type="PANTHER" id="PTHR43201:SF8">
    <property type="entry name" value="ACYL-COA SYNTHETASE FAMILY MEMBER 3"/>
    <property type="match status" value="1"/>
</dbReference>
<dbReference type="STRING" id="1238182.C882_0336"/>
<dbReference type="CDD" id="cd05941">
    <property type="entry name" value="MCS"/>
    <property type="match status" value="1"/>
</dbReference>
<feature type="domain" description="AMP-dependent synthetase/ligase" evidence="2">
    <location>
        <begin position="15"/>
        <end position="361"/>
    </location>
</feature>
<keyword evidence="4" id="KW-0436">Ligase</keyword>
<dbReference type="Pfam" id="PF00501">
    <property type="entry name" value="AMP-binding"/>
    <property type="match status" value="1"/>
</dbReference>
<dbReference type="EMBL" id="ANHY01000012">
    <property type="protein sequence ID" value="EKV29514.1"/>
    <property type="molecule type" value="Genomic_DNA"/>
</dbReference>
<proteinExistence type="inferred from homology"/>
<organism evidence="4 5">
    <name type="scientific">Caenispirillum salinarum AK4</name>
    <dbReference type="NCBI Taxonomy" id="1238182"/>
    <lineage>
        <taxon>Bacteria</taxon>
        <taxon>Pseudomonadati</taxon>
        <taxon>Pseudomonadota</taxon>
        <taxon>Alphaproteobacteria</taxon>
        <taxon>Rhodospirillales</taxon>
        <taxon>Novispirillaceae</taxon>
        <taxon>Caenispirillum</taxon>
    </lineage>
</organism>
<dbReference type="GO" id="GO:0031956">
    <property type="term" value="F:medium-chain fatty acid-CoA ligase activity"/>
    <property type="evidence" value="ECO:0007669"/>
    <property type="project" value="TreeGrafter"/>
</dbReference>
<comment type="caution">
    <text evidence="4">The sequence shown here is derived from an EMBL/GenBank/DDBJ whole genome shotgun (WGS) entry which is preliminary data.</text>
</comment>
<dbReference type="Proteomes" id="UP000009881">
    <property type="component" value="Unassembled WGS sequence"/>
</dbReference>
<keyword evidence="5" id="KW-1185">Reference proteome</keyword>
<dbReference type="PROSITE" id="PS00455">
    <property type="entry name" value="AMP_BINDING"/>
    <property type="match status" value="1"/>
</dbReference>
<dbReference type="InterPro" id="IPR020845">
    <property type="entry name" value="AMP-binding_CS"/>
</dbReference>
<dbReference type="RefSeq" id="WP_009540995.1">
    <property type="nucleotide sequence ID" value="NZ_ANHY01000012.1"/>
</dbReference>
<dbReference type="AlphaFoldDB" id="K9GXL1"/>
<dbReference type="Pfam" id="PF13193">
    <property type="entry name" value="AMP-binding_C"/>
    <property type="match status" value="1"/>
</dbReference>
<evidence type="ECO:0000256" key="1">
    <source>
        <dbReference type="ARBA" id="ARBA00006432"/>
    </source>
</evidence>
<dbReference type="GO" id="GO:0006631">
    <property type="term" value="P:fatty acid metabolic process"/>
    <property type="evidence" value="ECO:0007669"/>
    <property type="project" value="TreeGrafter"/>
</dbReference>
<dbReference type="InterPro" id="IPR025110">
    <property type="entry name" value="AMP-bd_C"/>
</dbReference>
<dbReference type="Gene3D" id="3.30.300.30">
    <property type="match status" value="1"/>
</dbReference>
<evidence type="ECO:0000313" key="5">
    <source>
        <dbReference type="Proteomes" id="UP000009881"/>
    </source>
</evidence>
<dbReference type="NCBIfam" id="NF005702">
    <property type="entry name" value="PRK07514.1"/>
    <property type="match status" value="1"/>
</dbReference>